<feature type="compositionally biased region" description="Polar residues" evidence="2">
    <location>
        <begin position="35"/>
        <end position="70"/>
    </location>
</feature>
<feature type="region of interest" description="Disordered" evidence="2">
    <location>
        <begin position="1"/>
        <end position="70"/>
    </location>
</feature>
<keyword evidence="1" id="KW-0175">Coiled coil</keyword>
<proteinExistence type="predicted"/>
<name>A0A1W0WE41_HYPEX</name>
<evidence type="ECO:0000313" key="4">
    <source>
        <dbReference type="Proteomes" id="UP000192578"/>
    </source>
</evidence>
<organism evidence="3 4">
    <name type="scientific">Hypsibius exemplaris</name>
    <name type="common">Freshwater tardigrade</name>
    <dbReference type="NCBI Taxonomy" id="2072580"/>
    <lineage>
        <taxon>Eukaryota</taxon>
        <taxon>Metazoa</taxon>
        <taxon>Ecdysozoa</taxon>
        <taxon>Tardigrada</taxon>
        <taxon>Eutardigrada</taxon>
        <taxon>Parachela</taxon>
        <taxon>Hypsibioidea</taxon>
        <taxon>Hypsibiidae</taxon>
        <taxon>Hypsibius</taxon>
    </lineage>
</organism>
<evidence type="ECO:0000313" key="3">
    <source>
        <dbReference type="EMBL" id="OQV13481.1"/>
    </source>
</evidence>
<dbReference type="AlphaFoldDB" id="A0A1W0WE41"/>
<evidence type="ECO:0000256" key="1">
    <source>
        <dbReference type="SAM" id="Coils"/>
    </source>
</evidence>
<feature type="coiled-coil region" evidence="1">
    <location>
        <begin position="87"/>
        <end position="128"/>
    </location>
</feature>
<accession>A0A1W0WE41</accession>
<dbReference type="Proteomes" id="UP000192578">
    <property type="component" value="Unassembled WGS sequence"/>
</dbReference>
<evidence type="ECO:0000256" key="2">
    <source>
        <dbReference type="SAM" id="MobiDB-lite"/>
    </source>
</evidence>
<feature type="compositionally biased region" description="Low complexity" evidence="2">
    <location>
        <begin position="13"/>
        <end position="27"/>
    </location>
</feature>
<gene>
    <name evidence="3" type="ORF">BV898_12332</name>
</gene>
<dbReference type="EMBL" id="MTYJ01000123">
    <property type="protein sequence ID" value="OQV13481.1"/>
    <property type="molecule type" value="Genomic_DNA"/>
</dbReference>
<comment type="caution">
    <text evidence="3">The sequence shown here is derived from an EMBL/GenBank/DDBJ whole genome shotgun (WGS) entry which is preliminary data.</text>
</comment>
<keyword evidence="4" id="KW-1185">Reference proteome</keyword>
<reference evidence="4" key="1">
    <citation type="submission" date="2017-01" db="EMBL/GenBank/DDBJ databases">
        <title>Comparative genomics of anhydrobiosis in the tardigrade Hypsibius dujardini.</title>
        <authorList>
            <person name="Yoshida Y."/>
            <person name="Koutsovoulos G."/>
            <person name="Laetsch D."/>
            <person name="Stevens L."/>
            <person name="Kumar S."/>
            <person name="Horikawa D."/>
            <person name="Ishino K."/>
            <person name="Komine S."/>
            <person name="Tomita M."/>
            <person name="Blaxter M."/>
            <person name="Arakawa K."/>
        </authorList>
    </citation>
    <scope>NUCLEOTIDE SEQUENCE [LARGE SCALE GENOMIC DNA]</scope>
    <source>
        <strain evidence="4">Z151</strain>
    </source>
</reference>
<protein>
    <submittedName>
        <fullName evidence="3">Uncharacterized protein</fullName>
    </submittedName>
</protein>
<sequence length="341" mass="38853">MALPAKRPTNLAVDLSSDSGVSESDSGTPPFDAPGTSTDSPQNDSGIATTTAPKVQPGSQDHTTGMGNLTSSSFALPTCTAWKENEGQNLEAEIAIVEKTLELALERERQLDDNYIRLEKRLQQSRMEYVDTWTKDYCIVVAPPPLSPEQEEKGRLICASIVYYCREKTYERLAVTLVLIGPAYLEYIVDTVFLDRWWYNDVTIDQLKTVQLTALRILSRHKDGWNSAELINNSRELKNVCGLELPPPGWNLSPRDRAPELFRLCAENTYDRLCLVLSVLGWEYFEELGWTLHRDVPEFSWDTFHRFQHAIEKVRDRLLDVGEDFAEIFDEQEEQEEQEAS</sequence>